<accession>A0ABQ5G9W7</accession>
<feature type="region of interest" description="Disordered" evidence="1">
    <location>
        <begin position="296"/>
        <end position="366"/>
    </location>
</feature>
<dbReference type="Gene3D" id="3.30.70.270">
    <property type="match status" value="1"/>
</dbReference>
<feature type="compositionally biased region" description="Low complexity" evidence="1">
    <location>
        <begin position="345"/>
        <end position="356"/>
    </location>
</feature>
<organism evidence="2 3">
    <name type="scientific">Tanacetum coccineum</name>
    <dbReference type="NCBI Taxonomy" id="301880"/>
    <lineage>
        <taxon>Eukaryota</taxon>
        <taxon>Viridiplantae</taxon>
        <taxon>Streptophyta</taxon>
        <taxon>Embryophyta</taxon>
        <taxon>Tracheophyta</taxon>
        <taxon>Spermatophyta</taxon>
        <taxon>Magnoliopsida</taxon>
        <taxon>eudicotyledons</taxon>
        <taxon>Gunneridae</taxon>
        <taxon>Pentapetalae</taxon>
        <taxon>asterids</taxon>
        <taxon>campanulids</taxon>
        <taxon>Asterales</taxon>
        <taxon>Asteraceae</taxon>
        <taxon>Asteroideae</taxon>
        <taxon>Anthemideae</taxon>
        <taxon>Anthemidinae</taxon>
        <taxon>Tanacetum</taxon>
    </lineage>
</organism>
<name>A0ABQ5G9W7_9ASTR</name>
<feature type="compositionally biased region" description="Basic and acidic residues" evidence="1">
    <location>
        <begin position="319"/>
        <end position="338"/>
    </location>
</feature>
<evidence type="ECO:0000313" key="3">
    <source>
        <dbReference type="Proteomes" id="UP001151760"/>
    </source>
</evidence>
<dbReference type="PANTHER" id="PTHR37984">
    <property type="entry name" value="PROTEIN CBG26694"/>
    <property type="match status" value="1"/>
</dbReference>
<dbReference type="SUPFAM" id="SSF56672">
    <property type="entry name" value="DNA/RNA polymerases"/>
    <property type="match status" value="1"/>
</dbReference>
<gene>
    <name evidence="2" type="ORF">Tco_1031144</name>
</gene>
<feature type="region of interest" description="Disordered" evidence="1">
    <location>
        <begin position="81"/>
        <end position="144"/>
    </location>
</feature>
<protein>
    <recommendedName>
        <fullName evidence="4">Reverse transcriptase domain-containing protein</fullName>
    </recommendedName>
</protein>
<reference evidence="2" key="1">
    <citation type="journal article" date="2022" name="Int. J. Mol. Sci.">
        <title>Draft Genome of Tanacetum Coccineum: Genomic Comparison of Closely Related Tanacetum-Family Plants.</title>
        <authorList>
            <person name="Yamashiro T."/>
            <person name="Shiraishi A."/>
            <person name="Nakayama K."/>
            <person name="Satake H."/>
        </authorList>
    </citation>
    <scope>NUCLEOTIDE SEQUENCE</scope>
</reference>
<keyword evidence="3" id="KW-1185">Reference proteome</keyword>
<reference evidence="2" key="2">
    <citation type="submission" date="2022-01" db="EMBL/GenBank/DDBJ databases">
        <authorList>
            <person name="Yamashiro T."/>
            <person name="Shiraishi A."/>
            <person name="Satake H."/>
            <person name="Nakayama K."/>
        </authorList>
    </citation>
    <scope>NUCLEOTIDE SEQUENCE</scope>
</reference>
<evidence type="ECO:0000313" key="2">
    <source>
        <dbReference type="EMBL" id="GJT71858.1"/>
    </source>
</evidence>
<dbReference type="InterPro" id="IPR043502">
    <property type="entry name" value="DNA/RNA_pol_sf"/>
</dbReference>
<dbReference type="EMBL" id="BQNB010018203">
    <property type="protein sequence ID" value="GJT71858.1"/>
    <property type="molecule type" value="Genomic_DNA"/>
</dbReference>
<comment type="caution">
    <text evidence="2">The sequence shown here is derived from an EMBL/GenBank/DDBJ whole genome shotgun (WGS) entry which is preliminary data.</text>
</comment>
<dbReference type="InterPro" id="IPR050951">
    <property type="entry name" value="Retrovirus_Pol_polyprotein"/>
</dbReference>
<dbReference type="Proteomes" id="UP001151760">
    <property type="component" value="Unassembled WGS sequence"/>
</dbReference>
<proteinExistence type="predicted"/>
<evidence type="ECO:0000256" key="1">
    <source>
        <dbReference type="SAM" id="MobiDB-lite"/>
    </source>
</evidence>
<evidence type="ECO:0008006" key="4">
    <source>
        <dbReference type="Google" id="ProtNLM"/>
    </source>
</evidence>
<dbReference type="InterPro" id="IPR043128">
    <property type="entry name" value="Rev_trsase/Diguanyl_cyclase"/>
</dbReference>
<dbReference type="PANTHER" id="PTHR37984:SF5">
    <property type="entry name" value="PROTEIN NYNRIN-LIKE"/>
    <property type="match status" value="1"/>
</dbReference>
<feature type="compositionally biased region" description="Basic and acidic residues" evidence="1">
    <location>
        <begin position="86"/>
        <end position="114"/>
    </location>
</feature>
<sequence>MDNRTPKRKSMEESIDEVGEITFPPVLNINSSDLVSIKARIVGRQVSSDRIKDSARQLLSGTLLASRRRTFGNYNRSAMQRMGQRGAEKAKGNLSKDSKGYPQLRGREREDRFQRKVSGANNRYRKTTTNQLQDETTRSPKSQRRCLRMELSSHDGNPENPYGCNLEVRIDDMVIKRNSKEYMLIDIKETFEKLRAINMKLNLSKCSFSVEEGSFLGHLITKQGIKANPSKVKAILDLQPPKMIKEIQKLHKGEDSLMDDRGRRSFLKHERVHRNIANSHNPNRMRNLDNVPRSIRRKHNRGVVNRERKKVGTDTGPSAEDRETEFKETKSKEPRPENSWKLFTDGASSSDGSRAGLMLVIPEGKE</sequence>